<keyword evidence="3" id="KW-0498">Mitosis</keyword>
<dbReference type="FunFam" id="1.25.10.10:FF:000955">
    <property type="entry name" value="Related to negative regulator of mitosis"/>
    <property type="match status" value="1"/>
</dbReference>
<dbReference type="GO" id="GO:0031145">
    <property type="term" value="P:anaphase-promoting complex-dependent catabolic process"/>
    <property type="evidence" value="ECO:0007669"/>
    <property type="project" value="TreeGrafter"/>
</dbReference>
<feature type="region of interest" description="Disordered" evidence="5">
    <location>
        <begin position="410"/>
        <end position="526"/>
    </location>
</feature>
<dbReference type="InterPro" id="IPR041221">
    <property type="entry name" value="APC1_C"/>
</dbReference>
<feature type="region of interest" description="Disordered" evidence="5">
    <location>
        <begin position="93"/>
        <end position="133"/>
    </location>
</feature>
<feature type="domain" description="Anaphase-promoting complex subunit 1 N-terminal" evidence="6">
    <location>
        <begin position="137"/>
        <end position="517"/>
    </location>
</feature>
<keyword evidence="4" id="KW-0131">Cell cycle</keyword>
<dbReference type="RefSeq" id="XP_012192192.1">
    <property type="nucleotide sequence ID" value="XM_012336802.1"/>
</dbReference>
<dbReference type="GeneID" id="24111471"/>
<dbReference type="InterPro" id="IPR024990">
    <property type="entry name" value="Apc1"/>
</dbReference>
<name>R9PKE7_PSEHS</name>
<comment type="similarity">
    <text evidence="1">Belongs to the APC1 family.</text>
</comment>
<dbReference type="InterPro" id="IPR011989">
    <property type="entry name" value="ARM-like"/>
</dbReference>
<dbReference type="Pfam" id="PF12859">
    <property type="entry name" value="ANAPC1"/>
    <property type="match status" value="1"/>
</dbReference>
<evidence type="ECO:0000313" key="9">
    <source>
        <dbReference type="Proteomes" id="UP000014071"/>
    </source>
</evidence>
<dbReference type="STRING" id="1305764.R9PKE7"/>
<feature type="domain" description="Anaphase-promoting complex subunit 1 C-terminal" evidence="7">
    <location>
        <begin position="1952"/>
        <end position="2041"/>
    </location>
</feature>
<dbReference type="InterPro" id="IPR049255">
    <property type="entry name" value="Apc1_N"/>
</dbReference>
<protein>
    <submittedName>
        <fullName evidence="8">Uncharacterized protein</fullName>
    </submittedName>
</protein>
<feature type="compositionally biased region" description="Polar residues" evidence="5">
    <location>
        <begin position="420"/>
        <end position="441"/>
    </location>
</feature>
<feature type="compositionally biased region" description="Low complexity" evidence="5">
    <location>
        <begin position="111"/>
        <end position="125"/>
    </location>
</feature>
<dbReference type="Proteomes" id="UP000014071">
    <property type="component" value="Unassembled WGS sequence"/>
</dbReference>
<feature type="compositionally biased region" description="Polar residues" evidence="5">
    <location>
        <begin position="261"/>
        <end position="273"/>
    </location>
</feature>
<dbReference type="PANTHER" id="PTHR12827:SF3">
    <property type="entry name" value="ANAPHASE-PROMOTING COMPLEX SUBUNIT 1"/>
    <property type="match status" value="1"/>
</dbReference>
<feature type="compositionally biased region" description="Basic and acidic residues" evidence="5">
    <location>
        <begin position="511"/>
        <end position="526"/>
    </location>
</feature>
<dbReference type="GO" id="GO:0005680">
    <property type="term" value="C:anaphase-promoting complex"/>
    <property type="evidence" value="ECO:0007669"/>
    <property type="project" value="InterPro"/>
</dbReference>
<keyword evidence="9" id="KW-1185">Reference proteome</keyword>
<dbReference type="GO" id="GO:0007091">
    <property type="term" value="P:metaphase/anaphase transition of mitotic cell cycle"/>
    <property type="evidence" value="ECO:0007669"/>
    <property type="project" value="TreeGrafter"/>
</dbReference>
<feature type="region of interest" description="Disordered" evidence="5">
    <location>
        <begin position="22"/>
        <end position="51"/>
    </location>
</feature>
<evidence type="ECO:0000313" key="8">
    <source>
        <dbReference type="EMBL" id="GAC98605.1"/>
    </source>
</evidence>
<dbReference type="Pfam" id="PF18122">
    <property type="entry name" value="APC1_C"/>
    <property type="match status" value="1"/>
</dbReference>
<sequence>MNQSSGNLPIVVGMKETLACAEPASPISRNTPTPDRSVADDKPVVTTMSASQRISARVANANTPANVSNCDTSSIEEPSQLLARLRKIRARSTATTQGFSVSPAPRPETFPAASSSSSSPASSSATSKDGSNYHQFNAQDELRWHDHRLTWTRGSVLVRSFSFPSPVLQSFWTLFQLSSQDTVEVAPEKTREDPHNRPPTRALCVFFEQAVHIHFPGTGDQVDMDLPFRFSRAFPAPLGFLIQRQIESEDERIASRLQRPSMESSLPPTSNTGYPFPDLSSSSDSVYDLSNILDEYDQAFASQIHHDPARLLPMVFYLSRCYDDLVPVDRFPQLSFSISPSTDPKPVTHGPASPFGEMDEVVAFVSTHSHPDHPPFIVTTSLRDSAIRVYAFAARPDSFDATPALLSTPRVHPGLDMTAAGQQGMANGSHDQAPTSNNQRAEQPPTRSHVRTLSDTSGAPVNTALGRGFPSTLRRSARIDLERRTSGMASANMGRDPSGRSRRISAMHTATSDRRSTGRKDDQVAQARDRTLANISHTADGLRLQSQPYQHDTIMDELGAAGTSMRIPTNPNSAARLRRSSQAAARTPYAGPRNSNRVSSSAIKPRLSLNFSRIDTSADPSRLTSALPTAAIDNLGPDALDGEAGIADDDQTDLSRIADLDGFARSFACVCLLEEIKLPGLSSGAKLDGLRVSTASFDRVDPDAAYVFLSLPLLDQTFCRRLGYQRLGSRENHRNLPFCKAPSKAQATAAIPCADLLPLQTMAPDSTEVLTKSSDGTFQIHFGPPASTVTALDISGFGPLKEGLGRFSAPPSTLKLAAAEAGNARCVQLTSGESEDRINVHLDFRPSCPIANRVLRVLLHTLPHRLAAKVKSRWIQARFLTSSGPPSKYGQASIAADWTGLEKIFAPSARDKAQVVDSDSAHRLFQGDTLLRGLTRLEDSVDLAKTDVDVPTWTEDALPTEDAYHILILLYMFAEEMRLDTSNAEHGSSRVPQLAVALAQCSHAPKWIEALRTRFASDESLYGYGLESGSRNDTTGNTPDPPKDLYEALLHMCSGSGDHVGSIDSWVRTGAPAQLAEVARTFPMLDAAFRTFFVLGQAHPNPQARSTAVVDCMIMHGLDLERLRRLPFGIALPLYQAVRCCQADPPSGKTAEFYQFVQRAEIALNSSTLRGTLSTANARKIPEQLIRTLPEDAPLDAICAQLFSRDFRLRDVVAMLKTDAVNSVYVAEGENQTEAAIAEQHNAAVAAISERTKALSPGRAMLFMTSRQFSSTHKWRIPSICLAVKVRPRGTTIEPDPKADATGLDWPEFHNGVASVLELNLVGNVSVDSKWIFAHLGEQVTARHAGFLYGLGLMKQLPTLTPVHVFRYLKMRNNLLTIGFLLGMAVSTVATADPTARHLIGMQLTAFLPPGSAPLNLSTITQTAGLLAMGLVFLGSNHRWTAKRMLDQIGAQESPTPNIQPQHREAYSLSAGLALGLVYLGKGRGDGMKSLPDKRIIARLAHLIKGNGESKAGFSMPGGLRSDGGSGTDYEINLTSAPAALAFGLIYLRSNSKMVADVMAPPQTPRELDTLRPDVLFVHVLARSIIMWDSIEPTKRWLHSVLPDWLQERIEAGRSTSEAAQLAQINIEAGACFAIGLKYAGSKDAQARDCLWQQLHKLDKQVKVQAVSFSSKIRKAALQAALDQARISLALVLAGSGDVDLLRQLRRAHGDVDGDVCYGSHMATHMALGLLFLGGGRFTLGTSDLGVAALLISFLPPFPRWSGDNRAHLQAFRHLWFLAIEPRLLIATDVETNQLVSLPVTMAAAATTDSVASDAEAFTPLLLPNRQLSGTIRTATERYWSASIDSSGMTARTSAAASVAQKASSSTSQALFVKRKTAHLDYLADPHGSRSLTSHEIAPLDLLLDSIRSIGPGSADLREAMRGFAAAGKERELVRSVSLLSTSDDAILPPIRAVTMECLVTDKMYMLPAYVSLLQLQQRIEAGDGAERVRSYREVRFADEFYRRHLKTLFGDDAEALIQPNLLTNLRRKVQQLGKTIFERNAGVRETITHVLTSMTGPLSGVSEEVYTVMVASDLDDVEEVRGMVRAIRHHIQMWQESGQVDAPSIRRKIRMVTDAAFRGENRPPWTGFLLDHIVETLISG</sequence>
<keyword evidence="2" id="KW-0132">Cell division</keyword>
<dbReference type="eggNOG" id="KOG1858">
    <property type="taxonomic scope" value="Eukaryota"/>
</dbReference>
<proteinExistence type="inferred from homology"/>
<dbReference type="GO" id="GO:0051301">
    <property type="term" value="P:cell division"/>
    <property type="evidence" value="ECO:0007669"/>
    <property type="project" value="UniProtKB-KW"/>
</dbReference>
<reference evidence="9" key="1">
    <citation type="journal article" date="2013" name="Genome Announc.">
        <title>Draft genome sequence of the basidiomycetous yeast-like fungus Pseudozyma hubeiensis SY62, which produces an abundant amount of the biosurfactant mannosylerythritol lipids.</title>
        <authorList>
            <person name="Konishi M."/>
            <person name="Hatada Y."/>
            <person name="Horiuchi J."/>
        </authorList>
    </citation>
    <scope>NUCLEOTIDE SEQUENCE [LARGE SCALE GENOMIC DNA]</scope>
    <source>
        <strain evidence="9">SY62</strain>
    </source>
</reference>
<evidence type="ECO:0000259" key="6">
    <source>
        <dbReference type="Pfam" id="PF12859"/>
    </source>
</evidence>
<evidence type="ECO:0000256" key="2">
    <source>
        <dbReference type="ARBA" id="ARBA00022618"/>
    </source>
</evidence>
<dbReference type="PANTHER" id="PTHR12827">
    <property type="entry name" value="MEIOTIC CHECKPOINT REGULATOR TSG24 FAMILY MEMBER"/>
    <property type="match status" value="1"/>
</dbReference>
<evidence type="ECO:0000256" key="3">
    <source>
        <dbReference type="ARBA" id="ARBA00022776"/>
    </source>
</evidence>
<dbReference type="GO" id="GO:0060090">
    <property type="term" value="F:molecular adaptor activity"/>
    <property type="evidence" value="ECO:0007669"/>
    <property type="project" value="TreeGrafter"/>
</dbReference>
<organism evidence="8 9">
    <name type="scientific">Pseudozyma hubeiensis (strain SY62)</name>
    <name type="common">Yeast</name>
    <dbReference type="NCBI Taxonomy" id="1305764"/>
    <lineage>
        <taxon>Eukaryota</taxon>
        <taxon>Fungi</taxon>
        <taxon>Dikarya</taxon>
        <taxon>Basidiomycota</taxon>
        <taxon>Ustilaginomycotina</taxon>
        <taxon>Ustilaginomycetes</taxon>
        <taxon>Ustilaginales</taxon>
        <taxon>Ustilaginaceae</taxon>
        <taxon>Pseudozyma</taxon>
    </lineage>
</organism>
<dbReference type="GO" id="GO:0070979">
    <property type="term" value="P:protein K11-linked ubiquitination"/>
    <property type="evidence" value="ECO:0007669"/>
    <property type="project" value="TreeGrafter"/>
</dbReference>
<accession>R9PKE7</accession>
<evidence type="ECO:0000256" key="4">
    <source>
        <dbReference type="ARBA" id="ARBA00023306"/>
    </source>
</evidence>
<evidence type="ECO:0000259" key="7">
    <source>
        <dbReference type="Pfam" id="PF18122"/>
    </source>
</evidence>
<evidence type="ECO:0000256" key="5">
    <source>
        <dbReference type="SAM" id="MobiDB-lite"/>
    </source>
</evidence>
<feature type="compositionally biased region" description="Polar residues" evidence="5">
    <location>
        <begin position="451"/>
        <end position="460"/>
    </location>
</feature>
<dbReference type="EMBL" id="DF238821">
    <property type="protein sequence ID" value="GAC98605.1"/>
    <property type="molecule type" value="Genomic_DNA"/>
</dbReference>
<dbReference type="HOGENOM" id="CLU_232447_0_0_1"/>
<evidence type="ECO:0000256" key="1">
    <source>
        <dbReference type="ARBA" id="ARBA00010547"/>
    </source>
</evidence>
<feature type="region of interest" description="Disordered" evidence="5">
    <location>
        <begin position="563"/>
        <end position="601"/>
    </location>
</feature>
<dbReference type="OrthoDB" id="26401at2759"/>
<gene>
    <name evidence="8" type="ORF">PHSY_006199</name>
</gene>
<dbReference type="Gene3D" id="1.25.10.10">
    <property type="entry name" value="Leucine-rich Repeat Variant"/>
    <property type="match status" value="2"/>
</dbReference>
<feature type="region of interest" description="Disordered" evidence="5">
    <location>
        <begin position="257"/>
        <end position="277"/>
    </location>
</feature>